<organism evidence="1 2">
    <name type="scientific">Paenibacillus roseus</name>
    <dbReference type="NCBI Taxonomy" id="2798579"/>
    <lineage>
        <taxon>Bacteria</taxon>
        <taxon>Bacillati</taxon>
        <taxon>Bacillota</taxon>
        <taxon>Bacilli</taxon>
        <taxon>Bacillales</taxon>
        <taxon>Paenibacillaceae</taxon>
        <taxon>Paenibacillus</taxon>
    </lineage>
</organism>
<dbReference type="InterPro" id="IPR005500">
    <property type="entry name" value="DUF309"/>
</dbReference>
<keyword evidence="2" id="KW-1185">Reference proteome</keyword>
<dbReference type="Pfam" id="PF03745">
    <property type="entry name" value="DUF309"/>
    <property type="match status" value="1"/>
</dbReference>
<dbReference type="Gene3D" id="1.10.3450.10">
    <property type="entry name" value="TTHA0068-like"/>
    <property type="match status" value="1"/>
</dbReference>
<dbReference type="EMBL" id="JAELUP010000103">
    <property type="protein sequence ID" value="MBJ6363623.1"/>
    <property type="molecule type" value="Genomic_DNA"/>
</dbReference>
<dbReference type="AlphaFoldDB" id="A0A934MS70"/>
<dbReference type="PANTHER" id="PTHR34796:SF1">
    <property type="entry name" value="EXPRESSED PROTEIN"/>
    <property type="match status" value="1"/>
</dbReference>
<protein>
    <submittedName>
        <fullName evidence="1">DUF309 domain-containing protein</fullName>
    </submittedName>
</protein>
<dbReference type="SUPFAM" id="SSF140663">
    <property type="entry name" value="TTHA0068-like"/>
    <property type="match status" value="1"/>
</dbReference>
<dbReference type="PANTHER" id="PTHR34796">
    <property type="entry name" value="EXPRESSED PROTEIN"/>
    <property type="match status" value="1"/>
</dbReference>
<name>A0A934MS70_9BACL</name>
<comment type="caution">
    <text evidence="1">The sequence shown here is derived from an EMBL/GenBank/DDBJ whole genome shotgun (WGS) entry which is preliminary data.</text>
</comment>
<evidence type="ECO:0000313" key="2">
    <source>
        <dbReference type="Proteomes" id="UP000640274"/>
    </source>
</evidence>
<accession>A0A934MS70</accession>
<reference evidence="1" key="1">
    <citation type="submission" date="2020-12" db="EMBL/GenBank/DDBJ databases">
        <authorList>
            <person name="Huq M.A."/>
        </authorList>
    </citation>
    <scope>NUCLEOTIDE SEQUENCE</scope>
    <source>
        <strain evidence="1">MAHUQ-46</strain>
    </source>
</reference>
<proteinExistence type="predicted"/>
<dbReference type="Proteomes" id="UP000640274">
    <property type="component" value="Unassembled WGS sequence"/>
</dbReference>
<dbReference type="RefSeq" id="WP_199021152.1">
    <property type="nucleotide sequence ID" value="NZ_JAELUP010000103.1"/>
</dbReference>
<gene>
    <name evidence="1" type="ORF">JFN88_20650</name>
</gene>
<sequence length="187" mass="21616">MRYAKPYIDYLVEFHGTRDYFECHELLEEHWKEQGTSDPYADTWVGLIQIAVGQYHHRRGNVKGAEKLFRQAERRLNPQLLEQLGLSGQAVADMVRGKLQELSAAGEPPPFRDMDLPFRDLKLERECRERTTLAGYGWCKPSRCDGQLVHRHTLRDRSSVIAARAEAYEQRRASELAGERQKSEADS</sequence>
<dbReference type="InterPro" id="IPR023203">
    <property type="entry name" value="TTHA0068_sf"/>
</dbReference>
<evidence type="ECO:0000313" key="1">
    <source>
        <dbReference type="EMBL" id="MBJ6363623.1"/>
    </source>
</evidence>